<evidence type="ECO:0000313" key="2">
    <source>
        <dbReference type="Proteomes" id="UP000176944"/>
    </source>
</evidence>
<evidence type="ECO:0000313" key="1">
    <source>
        <dbReference type="EMBL" id="AOY80168.1"/>
    </source>
</evidence>
<dbReference type="Proteomes" id="UP000176944">
    <property type="component" value="Chromosome"/>
</dbReference>
<gene>
    <name evidence="1" type="ORF">BJP36_09730</name>
</gene>
<sequence length="77" mass="8397">MEHHPLPDRYDSYSLKEFNAVGVAIAVVVVPQSQCLPNPNLNLFCNPGRLRPTSDATKSAPMAVFGGTVFELVELLL</sequence>
<name>A0A1D9FXS0_MOOP1</name>
<protein>
    <submittedName>
        <fullName evidence="1">Uncharacterized protein</fullName>
    </submittedName>
</protein>
<accession>A0A1D9FXS0</accession>
<proteinExistence type="predicted"/>
<dbReference type="AlphaFoldDB" id="A0A1D9FXS0"/>
<reference evidence="2" key="1">
    <citation type="submission" date="2016-10" db="EMBL/GenBank/DDBJ databases">
        <title>Comparative genomics uncovers the prolific and rare metabolic potential of the cyanobacterial genus Moorea.</title>
        <authorList>
            <person name="Leao T."/>
            <person name="Castelao G."/>
            <person name="Korobeynikov A."/>
            <person name="Monroe E.A."/>
            <person name="Podell S."/>
            <person name="Glukhov E."/>
            <person name="Allen E."/>
            <person name="Gerwick W.H."/>
            <person name="Gerwick L."/>
        </authorList>
    </citation>
    <scope>NUCLEOTIDE SEQUENCE [LARGE SCALE GENOMIC DNA]</scope>
    <source>
        <strain evidence="2">JHB</strain>
    </source>
</reference>
<organism evidence="1 2">
    <name type="scientific">Moorena producens (strain JHB)</name>
    <dbReference type="NCBI Taxonomy" id="1454205"/>
    <lineage>
        <taxon>Bacteria</taxon>
        <taxon>Bacillati</taxon>
        <taxon>Cyanobacteriota</taxon>
        <taxon>Cyanophyceae</taxon>
        <taxon>Coleofasciculales</taxon>
        <taxon>Coleofasciculaceae</taxon>
        <taxon>Moorena</taxon>
    </lineage>
</organism>
<dbReference type="EMBL" id="CP017708">
    <property type="protein sequence ID" value="AOY80168.1"/>
    <property type="molecule type" value="Genomic_DNA"/>
</dbReference>